<organism evidence="1">
    <name type="scientific">Trepomonas sp. PC1</name>
    <dbReference type="NCBI Taxonomy" id="1076344"/>
    <lineage>
        <taxon>Eukaryota</taxon>
        <taxon>Metamonada</taxon>
        <taxon>Diplomonadida</taxon>
        <taxon>Hexamitidae</taxon>
        <taxon>Hexamitinae</taxon>
        <taxon>Trepomonas</taxon>
    </lineage>
</organism>
<feature type="non-terminal residue" evidence="1">
    <location>
        <position position="1"/>
    </location>
</feature>
<sequence>PKLLMNFNSYTQPQAQEVMQKHLKFLQAGRQDLEYMSQLNKESVFLELNSTNAFQQFVEKTVQIQNGGTTFCDVFFDFLTTGQEIHVDKKDMQIDVQCSEKL</sequence>
<reference evidence="1" key="1">
    <citation type="submission" date="2015-07" db="EMBL/GenBank/DDBJ databases">
        <title>Adaptation to a free-living lifestyle via gene acquisitions in the diplomonad Trepomonas sp. PC1.</title>
        <authorList>
            <person name="Xu F."/>
            <person name="Jerlstrom-Hultqvist J."/>
            <person name="Kolisko M."/>
            <person name="Simpson A.G.B."/>
            <person name="Roger A.J."/>
            <person name="Svard S.G."/>
            <person name="Andersson J.O."/>
        </authorList>
    </citation>
    <scope>NUCLEOTIDE SEQUENCE</scope>
    <source>
        <strain evidence="1">PC1</strain>
    </source>
</reference>
<evidence type="ECO:0000313" key="1">
    <source>
        <dbReference type="EMBL" id="JAP95901.1"/>
    </source>
</evidence>
<dbReference type="AlphaFoldDB" id="A0A146KKE6"/>
<protein>
    <submittedName>
        <fullName evidence="1">Uncharacterized protein</fullName>
    </submittedName>
</protein>
<feature type="non-terminal residue" evidence="1">
    <location>
        <position position="102"/>
    </location>
</feature>
<gene>
    <name evidence="1" type="ORF">TPC1_10949</name>
</gene>
<name>A0A146KKE6_9EUKA</name>
<accession>A0A146KKE6</accession>
<proteinExistence type="predicted"/>
<dbReference type="EMBL" id="GDID01000705">
    <property type="protein sequence ID" value="JAP95901.1"/>
    <property type="molecule type" value="Transcribed_RNA"/>
</dbReference>